<keyword evidence="3" id="KW-1185">Reference proteome</keyword>
<protein>
    <submittedName>
        <fullName evidence="2">Uncharacterized protein</fullName>
    </submittedName>
</protein>
<reference evidence="2" key="1">
    <citation type="submission" date="2024-03" db="EMBL/GenBank/DDBJ databases">
        <title>WGS assembly of Saponaria officinalis var. Norfolk2.</title>
        <authorList>
            <person name="Jenkins J."/>
            <person name="Shu S."/>
            <person name="Grimwood J."/>
            <person name="Barry K."/>
            <person name="Goodstein D."/>
            <person name="Schmutz J."/>
            <person name="Leebens-Mack J."/>
            <person name="Osbourn A."/>
        </authorList>
    </citation>
    <scope>NUCLEOTIDE SEQUENCE [LARGE SCALE GENOMIC DNA]</scope>
    <source>
        <strain evidence="2">JIC</strain>
    </source>
</reference>
<evidence type="ECO:0000256" key="1">
    <source>
        <dbReference type="SAM" id="SignalP"/>
    </source>
</evidence>
<keyword evidence="1" id="KW-0732">Signal</keyword>
<dbReference type="Proteomes" id="UP001443914">
    <property type="component" value="Unassembled WGS sequence"/>
</dbReference>
<dbReference type="AlphaFoldDB" id="A0AAW1I7S0"/>
<proteinExistence type="predicted"/>
<comment type="caution">
    <text evidence="2">The sequence shown here is derived from an EMBL/GenBank/DDBJ whole genome shotgun (WGS) entry which is preliminary data.</text>
</comment>
<gene>
    <name evidence="2" type="ORF">RND81_10G232300</name>
</gene>
<name>A0AAW1I7S0_SAPOF</name>
<evidence type="ECO:0000313" key="3">
    <source>
        <dbReference type="Proteomes" id="UP001443914"/>
    </source>
</evidence>
<feature type="chain" id="PRO_5043452492" evidence="1">
    <location>
        <begin position="24"/>
        <end position="76"/>
    </location>
</feature>
<evidence type="ECO:0000313" key="2">
    <source>
        <dbReference type="EMBL" id="KAK9684784.1"/>
    </source>
</evidence>
<feature type="signal peptide" evidence="1">
    <location>
        <begin position="1"/>
        <end position="23"/>
    </location>
</feature>
<dbReference type="EMBL" id="JBDFQZ010000010">
    <property type="protein sequence ID" value="KAK9684784.1"/>
    <property type="molecule type" value="Genomic_DNA"/>
</dbReference>
<sequence length="76" mass="8398">MAKTFFVTFVMILMFLMTSGINGARPEKNEMQYARVVSQIGNSACYTEPIGCIPSNCQRTCGSARFTCGEQLCCCH</sequence>
<organism evidence="2 3">
    <name type="scientific">Saponaria officinalis</name>
    <name type="common">Common soapwort</name>
    <name type="synonym">Lychnis saponaria</name>
    <dbReference type="NCBI Taxonomy" id="3572"/>
    <lineage>
        <taxon>Eukaryota</taxon>
        <taxon>Viridiplantae</taxon>
        <taxon>Streptophyta</taxon>
        <taxon>Embryophyta</taxon>
        <taxon>Tracheophyta</taxon>
        <taxon>Spermatophyta</taxon>
        <taxon>Magnoliopsida</taxon>
        <taxon>eudicotyledons</taxon>
        <taxon>Gunneridae</taxon>
        <taxon>Pentapetalae</taxon>
        <taxon>Caryophyllales</taxon>
        <taxon>Caryophyllaceae</taxon>
        <taxon>Caryophylleae</taxon>
        <taxon>Saponaria</taxon>
    </lineage>
</organism>
<accession>A0AAW1I7S0</accession>